<dbReference type="Proteomes" id="UP000559027">
    <property type="component" value="Unassembled WGS sequence"/>
</dbReference>
<keyword evidence="4" id="KW-0540">Nuclease</keyword>
<keyword evidence="7" id="KW-0378">Hydrolase</keyword>
<proteinExistence type="inferred from homology"/>
<dbReference type="GO" id="GO:0043137">
    <property type="term" value="P:DNA replication, removal of RNA primer"/>
    <property type="evidence" value="ECO:0007669"/>
    <property type="project" value="TreeGrafter"/>
</dbReference>
<evidence type="ECO:0000256" key="3">
    <source>
        <dbReference type="ARBA" id="ARBA00012180"/>
    </source>
</evidence>
<comment type="caution">
    <text evidence="9">The sequence shown here is derived from an EMBL/GenBank/DDBJ whole genome shotgun (WGS) entry which is preliminary data.</text>
</comment>
<accession>A0A8H5G2F5</accession>
<dbReference type="Pfam" id="PF00075">
    <property type="entry name" value="RNase_H"/>
    <property type="match status" value="1"/>
</dbReference>
<gene>
    <name evidence="9" type="ORF">D9756_006696</name>
</gene>
<dbReference type="GO" id="GO:0004523">
    <property type="term" value="F:RNA-DNA hybrid ribonuclease activity"/>
    <property type="evidence" value="ECO:0007669"/>
    <property type="project" value="UniProtKB-EC"/>
</dbReference>
<dbReference type="InterPro" id="IPR050092">
    <property type="entry name" value="RNase_H"/>
</dbReference>
<name>A0A8H5G2F5_9AGAR</name>
<evidence type="ECO:0000256" key="6">
    <source>
        <dbReference type="ARBA" id="ARBA00022759"/>
    </source>
</evidence>
<evidence type="ECO:0000256" key="2">
    <source>
        <dbReference type="ARBA" id="ARBA00005300"/>
    </source>
</evidence>
<protein>
    <recommendedName>
        <fullName evidence="3">ribonuclease H</fullName>
        <ecNumber evidence="3">3.1.26.4</ecNumber>
    </recommendedName>
</protein>
<dbReference type="Gene3D" id="3.30.420.10">
    <property type="entry name" value="Ribonuclease H-like superfamily/Ribonuclease H"/>
    <property type="match status" value="1"/>
</dbReference>
<dbReference type="InterPro" id="IPR012337">
    <property type="entry name" value="RNaseH-like_sf"/>
</dbReference>
<dbReference type="PANTHER" id="PTHR10642">
    <property type="entry name" value="RIBONUCLEASE H1"/>
    <property type="match status" value="1"/>
</dbReference>
<dbReference type="CDD" id="cd13934">
    <property type="entry name" value="RNase_H_Dikarya_like"/>
    <property type="match status" value="1"/>
</dbReference>
<dbReference type="PANTHER" id="PTHR10642:SF26">
    <property type="entry name" value="RIBONUCLEASE H1"/>
    <property type="match status" value="1"/>
</dbReference>
<evidence type="ECO:0000256" key="4">
    <source>
        <dbReference type="ARBA" id="ARBA00022722"/>
    </source>
</evidence>
<comment type="catalytic activity">
    <reaction evidence="1">
        <text>Endonucleolytic cleavage to 5'-phosphomonoester.</text>
        <dbReference type="EC" id="3.1.26.4"/>
    </reaction>
</comment>
<evidence type="ECO:0000259" key="8">
    <source>
        <dbReference type="PROSITE" id="PS50879"/>
    </source>
</evidence>
<reference evidence="9 10" key="1">
    <citation type="journal article" date="2020" name="ISME J.">
        <title>Uncovering the hidden diversity of litter-decomposition mechanisms in mushroom-forming fungi.</title>
        <authorList>
            <person name="Floudas D."/>
            <person name="Bentzer J."/>
            <person name="Ahren D."/>
            <person name="Johansson T."/>
            <person name="Persson P."/>
            <person name="Tunlid A."/>
        </authorList>
    </citation>
    <scope>NUCLEOTIDE SEQUENCE [LARGE SCALE GENOMIC DNA]</scope>
    <source>
        <strain evidence="9 10">CBS 146.42</strain>
    </source>
</reference>
<evidence type="ECO:0000313" key="10">
    <source>
        <dbReference type="Proteomes" id="UP000559027"/>
    </source>
</evidence>
<keyword evidence="10" id="KW-1185">Reference proteome</keyword>
<dbReference type="EC" id="3.1.26.4" evidence="3"/>
<dbReference type="EMBL" id="JAACJO010000006">
    <property type="protein sequence ID" value="KAF5357028.1"/>
    <property type="molecule type" value="Genomic_DNA"/>
</dbReference>
<organism evidence="9 10">
    <name type="scientific">Leucocoprinus leucothites</name>
    <dbReference type="NCBI Taxonomy" id="201217"/>
    <lineage>
        <taxon>Eukaryota</taxon>
        <taxon>Fungi</taxon>
        <taxon>Dikarya</taxon>
        <taxon>Basidiomycota</taxon>
        <taxon>Agaricomycotina</taxon>
        <taxon>Agaricomycetes</taxon>
        <taxon>Agaricomycetidae</taxon>
        <taxon>Agaricales</taxon>
        <taxon>Agaricineae</taxon>
        <taxon>Agaricaceae</taxon>
        <taxon>Leucocoprinus</taxon>
    </lineage>
</organism>
<evidence type="ECO:0000256" key="7">
    <source>
        <dbReference type="ARBA" id="ARBA00022801"/>
    </source>
</evidence>
<dbReference type="OrthoDB" id="245563at2759"/>
<dbReference type="SUPFAM" id="SSF53098">
    <property type="entry name" value="Ribonuclease H-like"/>
    <property type="match status" value="1"/>
</dbReference>
<keyword evidence="6" id="KW-0255">Endonuclease</keyword>
<comment type="similarity">
    <text evidence="2">Belongs to the RNase H family.</text>
</comment>
<dbReference type="GO" id="GO:0003676">
    <property type="term" value="F:nucleic acid binding"/>
    <property type="evidence" value="ECO:0007669"/>
    <property type="project" value="InterPro"/>
</dbReference>
<sequence>MASDRLFVPPRIGNSTMTEIIFRQNRRAFSNIRKRRGGIVKVGRHIAINVGGACYGNGKPWAQGGLGIYFGPRSRHNFSEALDEDEPQTSQRAEVNAAIIALDKVKELLDQEKLDTSLVLIISDSRYLVDGITQNIYKWQDNGWRNARRREVANKEAFEELDELVDELEDDYGVFVKFWWVPKEENEDADEMARQAAGFYDSDSDDD</sequence>
<dbReference type="AlphaFoldDB" id="A0A8H5G2F5"/>
<evidence type="ECO:0000313" key="9">
    <source>
        <dbReference type="EMBL" id="KAF5357028.1"/>
    </source>
</evidence>
<feature type="domain" description="RNase H type-1" evidence="8">
    <location>
        <begin position="42"/>
        <end position="198"/>
    </location>
</feature>
<evidence type="ECO:0000256" key="1">
    <source>
        <dbReference type="ARBA" id="ARBA00000077"/>
    </source>
</evidence>
<evidence type="ECO:0000256" key="5">
    <source>
        <dbReference type="ARBA" id="ARBA00022723"/>
    </source>
</evidence>
<dbReference type="InterPro" id="IPR002156">
    <property type="entry name" value="RNaseH_domain"/>
</dbReference>
<dbReference type="PROSITE" id="PS50879">
    <property type="entry name" value="RNASE_H_1"/>
    <property type="match status" value="1"/>
</dbReference>
<dbReference type="GO" id="GO:0046872">
    <property type="term" value="F:metal ion binding"/>
    <property type="evidence" value="ECO:0007669"/>
    <property type="project" value="UniProtKB-KW"/>
</dbReference>
<dbReference type="InterPro" id="IPR036397">
    <property type="entry name" value="RNaseH_sf"/>
</dbReference>
<keyword evidence="5" id="KW-0479">Metal-binding</keyword>